<reference evidence="19 20" key="1">
    <citation type="submission" date="2021-04" db="EMBL/GenBank/DDBJ databases">
        <authorList>
            <person name="De Guttry C."/>
            <person name="Zahm M."/>
            <person name="Klopp C."/>
            <person name="Cabau C."/>
            <person name="Louis A."/>
            <person name="Berthelot C."/>
            <person name="Parey E."/>
            <person name="Roest Crollius H."/>
            <person name="Montfort J."/>
            <person name="Robinson-Rechavi M."/>
            <person name="Bucao C."/>
            <person name="Bouchez O."/>
            <person name="Gislard M."/>
            <person name="Lluch J."/>
            <person name="Milhes M."/>
            <person name="Lampietro C."/>
            <person name="Lopez Roques C."/>
            <person name="Donnadieu C."/>
            <person name="Braasch I."/>
            <person name="Desvignes T."/>
            <person name="Postlethwait J."/>
            <person name="Bobe J."/>
            <person name="Wedekind C."/>
            <person name="Guiguen Y."/>
        </authorList>
    </citation>
    <scope>NUCLEOTIDE SEQUENCE [LARGE SCALE GENOMIC DNA]</scope>
    <source>
        <strain evidence="19">Cs_M1</strain>
        <tissue evidence="19">Blood</tissue>
    </source>
</reference>
<evidence type="ECO:0000256" key="9">
    <source>
        <dbReference type="ARBA" id="ARBA00023157"/>
    </source>
</evidence>
<dbReference type="FunFam" id="2.40.10.10:FF:000068">
    <property type="entry name" value="transmembrane protease serine 2"/>
    <property type="match status" value="1"/>
</dbReference>
<dbReference type="InterPro" id="IPR043504">
    <property type="entry name" value="Peptidase_S1_PA_chymotrypsin"/>
</dbReference>
<evidence type="ECO:0000256" key="7">
    <source>
        <dbReference type="ARBA" id="ARBA00022801"/>
    </source>
</evidence>
<evidence type="ECO:0000256" key="4">
    <source>
        <dbReference type="ARBA" id="ARBA00022572"/>
    </source>
</evidence>
<feature type="domain" description="EGF-like" evidence="16">
    <location>
        <begin position="155"/>
        <end position="191"/>
    </location>
</feature>
<dbReference type="PRINTS" id="PR01217">
    <property type="entry name" value="PRICHEXTENSN"/>
</dbReference>
<feature type="chain" id="PRO_5043035706" description="trypsin" evidence="15">
    <location>
        <begin position="22"/>
        <end position="666"/>
    </location>
</feature>
<feature type="signal peptide" evidence="15">
    <location>
        <begin position="1"/>
        <end position="21"/>
    </location>
</feature>
<feature type="region of interest" description="Disordered" evidence="14">
    <location>
        <begin position="283"/>
        <end position="431"/>
    </location>
</feature>
<dbReference type="SUPFAM" id="SSF57196">
    <property type="entry name" value="EGF/Laminin"/>
    <property type="match status" value="1"/>
</dbReference>
<evidence type="ECO:0000256" key="15">
    <source>
        <dbReference type="SAM" id="SignalP"/>
    </source>
</evidence>
<gene>
    <name evidence="19" type="ORF">J4Q44_G00356750</name>
</gene>
<feature type="domain" description="EGF-like" evidence="16">
    <location>
        <begin position="79"/>
        <end position="115"/>
    </location>
</feature>
<keyword evidence="4 13" id="KW-0420">Kringle</keyword>
<comment type="caution">
    <text evidence="19">The sequence shown here is derived from an EMBL/GenBank/DDBJ whole genome shotgun (WGS) entry which is preliminary data.</text>
</comment>
<dbReference type="PROSITE" id="PS00021">
    <property type="entry name" value="KRINGLE_1"/>
    <property type="match status" value="1"/>
</dbReference>
<dbReference type="SMART" id="SM00130">
    <property type="entry name" value="KR"/>
    <property type="match status" value="1"/>
</dbReference>
<keyword evidence="8" id="KW-0720">Serine protease</keyword>
<dbReference type="SUPFAM" id="SSF50494">
    <property type="entry name" value="Trypsin-like serine proteases"/>
    <property type="match status" value="1"/>
</dbReference>
<evidence type="ECO:0000256" key="8">
    <source>
        <dbReference type="ARBA" id="ARBA00022825"/>
    </source>
</evidence>
<accession>A0AAN8KEN7</accession>
<dbReference type="InterPro" id="IPR013806">
    <property type="entry name" value="Kringle-like"/>
</dbReference>
<dbReference type="PROSITE" id="PS50026">
    <property type="entry name" value="EGF_3"/>
    <property type="match status" value="2"/>
</dbReference>
<feature type="compositionally biased region" description="Low complexity" evidence="14">
    <location>
        <begin position="283"/>
        <end position="381"/>
    </location>
</feature>
<dbReference type="PROSITE" id="PS01186">
    <property type="entry name" value="EGF_2"/>
    <property type="match status" value="3"/>
</dbReference>
<dbReference type="SMART" id="SM00181">
    <property type="entry name" value="EGF"/>
    <property type="match status" value="3"/>
</dbReference>
<keyword evidence="20" id="KW-1185">Reference proteome</keyword>
<dbReference type="InterPro" id="IPR018056">
    <property type="entry name" value="Kringle_CS"/>
</dbReference>
<evidence type="ECO:0000259" key="16">
    <source>
        <dbReference type="PROSITE" id="PS50026"/>
    </source>
</evidence>
<name>A0AAN8KEN7_9TELE</name>
<evidence type="ECO:0000256" key="3">
    <source>
        <dbReference type="ARBA" id="ARBA00022536"/>
    </source>
</evidence>
<dbReference type="PRINTS" id="PR00018">
    <property type="entry name" value="KRINGLE"/>
</dbReference>
<dbReference type="CDD" id="cd00190">
    <property type="entry name" value="Tryp_SPc"/>
    <property type="match status" value="1"/>
</dbReference>
<feature type="domain" description="Peptidase S1" evidence="18">
    <location>
        <begin position="439"/>
        <end position="629"/>
    </location>
</feature>
<keyword evidence="5" id="KW-0645">Protease</keyword>
<dbReference type="Gene3D" id="2.40.20.10">
    <property type="entry name" value="Plasminogen Kringle 4"/>
    <property type="match status" value="1"/>
</dbReference>
<dbReference type="GO" id="GO:0005615">
    <property type="term" value="C:extracellular space"/>
    <property type="evidence" value="ECO:0007669"/>
    <property type="project" value="TreeGrafter"/>
</dbReference>
<dbReference type="PANTHER" id="PTHR24264">
    <property type="entry name" value="TRYPSIN-RELATED"/>
    <property type="match status" value="1"/>
</dbReference>
<dbReference type="Pfam" id="PF00051">
    <property type="entry name" value="Kringle"/>
    <property type="match status" value="1"/>
</dbReference>
<feature type="disulfide bond" evidence="12">
    <location>
        <begin position="105"/>
        <end position="114"/>
    </location>
</feature>
<dbReference type="PROSITE" id="PS50070">
    <property type="entry name" value="KRINGLE_2"/>
    <property type="match status" value="1"/>
</dbReference>
<sequence length="666" mass="72734">MNSKLLFFCIFLVLLILPVQLHKHEKHEKHMKQEKHNKKPERKYRRFEDILKDPFFEIVDEPGEDDSDDPDWLYELQEPHGQCNPNPCLNNGVCEEKGKKFKCDCAKPFKGKKCQKGPKRCKTGTCGRGECVLTSKPPFYECKCKQPFLPPDCKSFAVCQPNPCKNGGLCVRDGMDFDCLCPEGFKGSFCHVGPNDCYKLKDEGESYRGNVSETDDGDECLYWNSHFILKKGVDPFNDFEDDDGLGPHNFCRNPDGDTKPWCFIRRGRALLWDHCDVRKCATGPKPTTTTTTTTKPTTTTTKPTAGPKPTTITTKPTAGPKPTTITTKPTAGPKPTTITTKPTAGPKPTTITTKPTTTTTKPTAGPNTTTTTTKPTAGPNPTTTPPKPKPTPAKPSAGPEKPTAPKPSGAPGLTTASLTSDKQFTTCGKPQPKKAITRIYGGLKAIPGAQPWQLSLQVRPKSSSQSYRHICGAVLIDSCWALTAGHCIDPKDQMQVVAGGLTLGTDVPIGQTIQVEKATRHENYKETSAAVYNDIALLKLKTTDGRCARESQFVKAACLPDSSFPDGTECTISGWGATKDSVYGSNHLQDAQVLLISQKSCSSSKVYGSTIDNTMFCAGYLQGGADSCQCSLHFRERWSSVTSTRVCALSAALCWWSRAWASHREA</sequence>
<evidence type="ECO:0000256" key="10">
    <source>
        <dbReference type="ARBA" id="ARBA00036320"/>
    </source>
</evidence>
<keyword evidence="9 12" id="KW-1015">Disulfide bond</keyword>
<feature type="compositionally biased region" description="Polar residues" evidence="14">
    <location>
        <begin position="414"/>
        <end position="428"/>
    </location>
</feature>
<evidence type="ECO:0000256" key="14">
    <source>
        <dbReference type="SAM" id="MobiDB-lite"/>
    </source>
</evidence>
<feature type="non-terminal residue" evidence="19">
    <location>
        <position position="666"/>
    </location>
</feature>
<evidence type="ECO:0000259" key="17">
    <source>
        <dbReference type="PROSITE" id="PS50070"/>
    </source>
</evidence>
<dbReference type="InterPro" id="IPR000001">
    <property type="entry name" value="Kringle"/>
</dbReference>
<dbReference type="PROSITE" id="PS00134">
    <property type="entry name" value="TRYPSIN_HIS"/>
    <property type="match status" value="1"/>
</dbReference>
<evidence type="ECO:0000256" key="11">
    <source>
        <dbReference type="ARBA" id="ARBA00038868"/>
    </source>
</evidence>
<dbReference type="CDD" id="cd00108">
    <property type="entry name" value="KR"/>
    <property type="match status" value="1"/>
</dbReference>
<dbReference type="CDD" id="cd00054">
    <property type="entry name" value="EGF_CA"/>
    <property type="match status" value="2"/>
</dbReference>
<feature type="disulfide bond" evidence="12">
    <location>
        <begin position="181"/>
        <end position="190"/>
    </location>
</feature>
<organism evidence="19 20">
    <name type="scientific">Coregonus suidteri</name>
    <dbReference type="NCBI Taxonomy" id="861788"/>
    <lineage>
        <taxon>Eukaryota</taxon>
        <taxon>Metazoa</taxon>
        <taxon>Chordata</taxon>
        <taxon>Craniata</taxon>
        <taxon>Vertebrata</taxon>
        <taxon>Euteleostomi</taxon>
        <taxon>Actinopterygii</taxon>
        <taxon>Neopterygii</taxon>
        <taxon>Teleostei</taxon>
        <taxon>Protacanthopterygii</taxon>
        <taxon>Salmoniformes</taxon>
        <taxon>Salmonidae</taxon>
        <taxon>Coregoninae</taxon>
        <taxon>Coregonus</taxon>
    </lineage>
</organism>
<dbReference type="FunFam" id="2.40.20.10:FF:000001">
    <property type="entry name" value="Urokinase-type plasminogen activator"/>
    <property type="match status" value="1"/>
</dbReference>
<dbReference type="PROSITE" id="PS00022">
    <property type="entry name" value="EGF_1"/>
    <property type="match status" value="2"/>
</dbReference>
<dbReference type="Proteomes" id="UP001356427">
    <property type="component" value="Unassembled WGS sequence"/>
</dbReference>
<comment type="caution">
    <text evidence="12">Lacks conserved residue(s) required for the propagation of feature annotation.</text>
</comment>
<keyword evidence="7" id="KW-0378">Hydrolase</keyword>
<comment type="subcellular location">
    <subcellularLocation>
        <location evidence="1">Secreted</location>
    </subcellularLocation>
</comment>
<dbReference type="FunFam" id="2.10.25.10:FF:000118">
    <property type="entry name" value="protein delta homolog 2"/>
    <property type="match status" value="1"/>
</dbReference>
<comment type="catalytic activity">
    <reaction evidence="10">
        <text>Preferential cleavage: Arg-|-Xaa, Lys-|-Xaa.</text>
        <dbReference type="EC" id="3.4.21.4"/>
    </reaction>
</comment>
<dbReference type="SMART" id="SM00020">
    <property type="entry name" value="Tryp_SPc"/>
    <property type="match status" value="1"/>
</dbReference>
<keyword evidence="6 15" id="KW-0732">Signal</keyword>
<evidence type="ECO:0000256" key="13">
    <source>
        <dbReference type="PROSITE-ProRule" id="PRU00121"/>
    </source>
</evidence>
<evidence type="ECO:0000313" key="20">
    <source>
        <dbReference type="Proteomes" id="UP001356427"/>
    </source>
</evidence>
<proteinExistence type="predicted"/>
<evidence type="ECO:0000256" key="5">
    <source>
        <dbReference type="ARBA" id="ARBA00022670"/>
    </source>
</evidence>
<evidence type="ECO:0000256" key="1">
    <source>
        <dbReference type="ARBA" id="ARBA00004613"/>
    </source>
</evidence>
<evidence type="ECO:0000256" key="6">
    <source>
        <dbReference type="ARBA" id="ARBA00022729"/>
    </source>
</evidence>
<dbReference type="Pfam" id="PF00089">
    <property type="entry name" value="Trypsin"/>
    <property type="match status" value="1"/>
</dbReference>
<dbReference type="InterPro" id="IPR001254">
    <property type="entry name" value="Trypsin_dom"/>
</dbReference>
<dbReference type="GO" id="GO:0004252">
    <property type="term" value="F:serine-type endopeptidase activity"/>
    <property type="evidence" value="ECO:0007669"/>
    <property type="project" value="UniProtKB-EC"/>
</dbReference>
<dbReference type="AlphaFoldDB" id="A0AAN8KEN7"/>
<dbReference type="InterPro" id="IPR009003">
    <property type="entry name" value="Peptidase_S1_PA"/>
</dbReference>
<dbReference type="InterPro" id="IPR018114">
    <property type="entry name" value="TRYPSIN_HIS"/>
</dbReference>
<dbReference type="InterPro" id="IPR050127">
    <property type="entry name" value="Serine_Proteases_S1"/>
</dbReference>
<dbReference type="EMBL" id="JAGTTL010000036">
    <property type="protein sequence ID" value="KAK6293349.1"/>
    <property type="molecule type" value="Genomic_DNA"/>
</dbReference>
<feature type="domain" description="Kringle" evidence="17">
    <location>
        <begin position="198"/>
        <end position="280"/>
    </location>
</feature>
<evidence type="ECO:0000313" key="19">
    <source>
        <dbReference type="EMBL" id="KAK6293349.1"/>
    </source>
</evidence>
<dbReference type="Gene3D" id="2.40.10.10">
    <property type="entry name" value="Trypsin-like serine proteases"/>
    <property type="match status" value="2"/>
</dbReference>
<dbReference type="GO" id="GO:0006508">
    <property type="term" value="P:proteolysis"/>
    <property type="evidence" value="ECO:0007669"/>
    <property type="project" value="UniProtKB-KW"/>
</dbReference>
<dbReference type="InterPro" id="IPR038178">
    <property type="entry name" value="Kringle_sf"/>
</dbReference>
<dbReference type="Gene3D" id="2.10.25.10">
    <property type="entry name" value="Laminin"/>
    <property type="match status" value="2"/>
</dbReference>
<dbReference type="Pfam" id="PF00008">
    <property type="entry name" value="EGF"/>
    <property type="match status" value="2"/>
</dbReference>
<evidence type="ECO:0000259" key="18">
    <source>
        <dbReference type="PROSITE" id="PS50240"/>
    </source>
</evidence>
<dbReference type="InterPro" id="IPR000742">
    <property type="entry name" value="EGF"/>
</dbReference>
<protein>
    <recommendedName>
        <fullName evidence="11">trypsin</fullName>
        <ecNumber evidence="11">3.4.21.4</ecNumber>
    </recommendedName>
</protein>
<evidence type="ECO:0000256" key="2">
    <source>
        <dbReference type="ARBA" id="ARBA00022525"/>
    </source>
</evidence>
<dbReference type="PROSITE" id="PS50240">
    <property type="entry name" value="TRYPSIN_DOM"/>
    <property type="match status" value="1"/>
</dbReference>
<feature type="compositionally biased region" description="Pro residues" evidence="14">
    <location>
        <begin position="382"/>
        <end position="393"/>
    </location>
</feature>
<dbReference type="SUPFAM" id="SSF57440">
    <property type="entry name" value="Kringle-like"/>
    <property type="match status" value="1"/>
</dbReference>
<dbReference type="EC" id="3.4.21.4" evidence="11"/>
<dbReference type="PANTHER" id="PTHR24264:SF40">
    <property type="entry name" value="HYALURONAN-BINDING PROTEIN 2"/>
    <property type="match status" value="1"/>
</dbReference>
<keyword evidence="2" id="KW-0964">Secreted</keyword>
<keyword evidence="3 12" id="KW-0245">EGF-like domain</keyword>
<evidence type="ECO:0000256" key="12">
    <source>
        <dbReference type="PROSITE-ProRule" id="PRU00076"/>
    </source>
</evidence>